<organism evidence="2 3">
    <name type="scientific">Winogradskyella aquimaris</name>
    <dbReference type="NCBI Taxonomy" id="864074"/>
    <lineage>
        <taxon>Bacteria</taxon>
        <taxon>Pseudomonadati</taxon>
        <taxon>Bacteroidota</taxon>
        <taxon>Flavobacteriia</taxon>
        <taxon>Flavobacteriales</taxon>
        <taxon>Flavobacteriaceae</taxon>
        <taxon>Winogradskyella</taxon>
    </lineage>
</organism>
<keyword evidence="1" id="KW-0732">Signal</keyword>
<reference evidence="2 3" key="1">
    <citation type="submission" date="2023-11" db="EMBL/GenBank/DDBJ databases">
        <title>Winogradskyella pelagius sp. nov., isolated from coastal sediment.</title>
        <authorList>
            <person name="Li F."/>
        </authorList>
    </citation>
    <scope>NUCLEOTIDE SEQUENCE [LARGE SCALE GENOMIC DNA]</scope>
    <source>
        <strain evidence="2 3">KCTC 23502</strain>
    </source>
</reference>
<protein>
    <submittedName>
        <fullName evidence="2">Uncharacterized protein</fullName>
    </submittedName>
</protein>
<dbReference type="RefSeq" id="WP_320556569.1">
    <property type="nucleotide sequence ID" value="NZ_JAXDAE010000014.1"/>
</dbReference>
<accession>A0ABU5EQ80</accession>
<dbReference type="EMBL" id="JAXDAE010000014">
    <property type="protein sequence ID" value="MDY2588221.1"/>
    <property type="molecule type" value="Genomic_DNA"/>
</dbReference>
<gene>
    <name evidence="2" type="ORF">SNF14_12810</name>
</gene>
<evidence type="ECO:0000313" key="3">
    <source>
        <dbReference type="Proteomes" id="UP001285855"/>
    </source>
</evidence>
<evidence type="ECO:0000256" key="1">
    <source>
        <dbReference type="SAM" id="SignalP"/>
    </source>
</evidence>
<evidence type="ECO:0000313" key="2">
    <source>
        <dbReference type="EMBL" id="MDY2588221.1"/>
    </source>
</evidence>
<proteinExistence type="predicted"/>
<dbReference type="Proteomes" id="UP001285855">
    <property type="component" value="Unassembled WGS sequence"/>
</dbReference>
<comment type="caution">
    <text evidence="2">The sequence shown here is derived from an EMBL/GenBank/DDBJ whole genome shotgun (WGS) entry which is preliminary data.</text>
</comment>
<feature type="signal peptide" evidence="1">
    <location>
        <begin position="1"/>
        <end position="25"/>
    </location>
</feature>
<feature type="chain" id="PRO_5045057404" evidence="1">
    <location>
        <begin position="26"/>
        <end position="137"/>
    </location>
</feature>
<keyword evidence="3" id="KW-1185">Reference proteome</keyword>
<sequence length="137" mass="15114">MNNLLKRTFVMCFVLTLLTCTSDSAENELSLDLNPSQLNEPCVGQLPITRVINNGTVSIDFKVIDSDGVVLVDIPSIPANTTTSWASFDEGVVLFSIDTNQTLVSDDKVELNMESCMAYEIEINTNNEVVSYLPIYL</sequence>
<name>A0ABU5EQ80_9FLAO</name>